<evidence type="ECO:0000256" key="1">
    <source>
        <dbReference type="SAM" id="MobiDB-lite"/>
    </source>
</evidence>
<dbReference type="InterPro" id="IPR007060">
    <property type="entry name" value="FtsL/DivIC"/>
</dbReference>
<name>A0A7X2TP09_9FIRM</name>
<reference evidence="2 3" key="1">
    <citation type="submission" date="2019-08" db="EMBL/GenBank/DDBJ databases">
        <title>In-depth cultivation of the pig gut microbiome towards novel bacterial diversity and tailored functional studies.</title>
        <authorList>
            <person name="Wylensek D."/>
            <person name="Hitch T.C.A."/>
            <person name="Clavel T."/>
        </authorList>
    </citation>
    <scope>NUCLEOTIDE SEQUENCE [LARGE SCALE GENOMIC DNA]</scope>
    <source>
        <strain evidence="2 3">Oil+RF-744-WCA-WT-13</strain>
    </source>
</reference>
<keyword evidence="3" id="KW-1185">Reference proteome</keyword>
<evidence type="ECO:0000313" key="2">
    <source>
        <dbReference type="EMBL" id="MST81518.1"/>
    </source>
</evidence>
<sequence>MRQNKKTMIGIILVVFALMAVLLVMSRRLQTRISAGQEEISSLSEQTEQENQRTEDINSLQEEMQSDSYKEEYAKEKLGLIKDGEIIFRESDGSTDQAVKSDSSNG</sequence>
<gene>
    <name evidence="2" type="ORF">FYJ60_04225</name>
</gene>
<dbReference type="Proteomes" id="UP000466864">
    <property type="component" value="Unassembled WGS sequence"/>
</dbReference>
<dbReference type="EMBL" id="VUMV01000002">
    <property type="protein sequence ID" value="MST81518.1"/>
    <property type="molecule type" value="Genomic_DNA"/>
</dbReference>
<feature type="compositionally biased region" description="Polar residues" evidence="1">
    <location>
        <begin position="36"/>
        <end position="46"/>
    </location>
</feature>
<dbReference type="RefSeq" id="WP_154457319.1">
    <property type="nucleotide sequence ID" value="NZ_VUMV01000002.1"/>
</dbReference>
<dbReference type="Pfam" id="PF04977">
    <property type="entry name" value="DivIC"/>
    <property type="match status" value="1"/>
</dbReference>
<feature type="region of interest" description="Disordered" evidence="1">
    <location>
        <begin position="36"/>
        <end position="56"/>
    </location>
</feature>
<proteinExistence type="predicted"/>
<accession>A0A7X2TP09</accession>
<protein>
    <submittedName>
        <fullName evidence="2">Septum formation initiator family protein</fullName>
    </submittedName>
</protein>
<organism evidence="2 3">
    <name type="scientific">Bilifractor porci</name>
    <dbReference type="NCBI Taxonomy" id="2606636"/>
    <lineage>
        <taxon>Bacteria</taxon>
        <taxon>Bacillati</taxon>
        <taxon>Bacillota</taxon>
        <taxon>Clostridia</taxon>
        <taxon>Lachnospirales</taxon>
        <taxon>Lachnospiraceae</taxon>
        <taxon>Bilifractor</taxon>
    </lineage>
</organism>
<evidence type="ECO:0000313" key="3">
    <source>
        <dbReference type="Proteomes" id="UP000466864"/>
    </source>
</evidence>
<dbReference type="AlphaFoldDB" id="A0A7X2TP09"/>
<comment type="caution">
    <text evidence="2">The sequence shown here is derived from an EMBL/GenBank/DDBJ whole genome shotgun (WGS) entry which is preliminary data.</text>
</comment>